<name>A0A2T7G3I5_9RHOB</name>
<evidence type="ECO:0000313" key="2">
    <source>
        <dbReference type="EMBL" id="PVA08973.1"/>
    </source>
</evidence>
<dbReference type="Pfam" id="PF03729">
    <property type="entry name" value="DUF308"/>
    <property type="match status" value="2"/>
</dbReference>
<feature type="transmembrane region" description="Helical" evidence="1">
    <location>
        <begin position="127"/>
        <end position="145"/>
    </location>
</feature>
<keyword evidence="1" id="KW-0812">Transmembrane</keyword>
<dbReference type="GO" id="GO:0005886">
    <property type="term" value="C:plasma membrane"/>
    <property type="evidence" value="ECO:0007669"/>
    <property type="project" value="TreeGrafter"/>
</dbReference>
<dbReference type="InterPro" id="IPR052712">
    <property type="entry name" value="Acid_resist_chaperone_HdeD"/>
</dbReference>
<keyword evidence="1" id="KW-1133">Transmembrane helix</keyword>
<dbReference type="EMBL" id="QCYH01000013">
    <property type="protein sequence ID" value="PVA08973.1"/>
    <property type="molecule type" value="Genomic_DNA"/>
</dbReference>
<evidence type="ECO:0008006" key="4">
    <source>
        <dbReference type="Google" id="ProtNLM"/>
    </source>
</evidence>
<sequence>MDAFIERLAEGWWVFLIRGIAAIIFGIAAFIWPGLTLAVLILLFAAYVLVDGILGLVYAIRNRAKLNHLWIWLLEAILGIVVGLLTFFMPGVTALVLLMFIAAWAIVGGILRIIAAIELRKQISGEWFLVLGGALSVAFGILLVAMPGVGIISVVWLIGLYSGLFGMILIGVAMRLKRERPEAGHA</sequence>
<reference evidence="2 3" key="1">
    <citation type="submission" date="2018-04" db="EMBL/GenBank/DDBJ databases">
        <title>Pelagivirga bohaiensis gen. nov., sp. nov., a bacterium isolated from the Bohai Sea.</title>
        <authorList>
            <person name="Ji X."/>
        </authorList>
    </citation>
    <scope>NUCLEOTIDE SEQUENCE [LARGE SCALE GENOMIC DNA]</scope>
    <source>
        <strain evidence="2 3">BH-SD19</strain>
    </source>
</reference>
<feature type="transmembrane region" description="Helical" evidence="1">
    <location>
        <begin position="38"/>
        <end position="60"/>
    </location>
</feature>
<feature type="transmembrane region" description="Helical" evidence="1">
    <location>
        <begin position="12"/>
        <end position="32"/>
    </location>
</feature>
<gene>
    <name evidence="2" type="ORF">DC366_16285</name>
</gene>
<feature type="transmembrane region" description="Helical" evidence="1">
    <location>
        <begin position="69"/>
        <end position="88"/>
    </location>
</feature>
<proteinExistence type="predicted"/>
<feature type="transmembrane region" description="Helical" evidence="1">
    <location>
        <begin position="94"/>
        <end position="115"/>
    </location>
</feature>
<accession>A0A2T7G3I5</accession>
<dbReference type="InterPro" id="IPR005325">
    <property type="entry name" value="DUF308_memb"/>
</dbReference>
<dbReference type="RefSeq" id="WP_108693281.1">
    <property type="nucleotide sequence ID" value="NZ_QCYH01000013.1"/>
</dbReference>
<dbReference type="PANTHER" id="PTHR34989">
    <property type="entry name" value="PROTEIN HDED"/>
    <property type="match status" value="1"/>
</dbReference>
<keyword evidence="1" id="KW-0472">Membrane</keyword>
<dbReference type="PANTHER" id="PTHR34989:SF1">
    <property type="entry name" value="PROTEIN HDED"/>
    <property type="match status" value="1"/>
</dbReference>
<evidence type="ECO:0000313" key="3">
    <source>
        <dbReference type="Proteomes" id="UP000244446"/>
    </source>
</evidence>
<evidence type="ECO:0000256" key="1">
    <source>
        <dbReference type="SAM" id="Phobius"/>
    </source>
</evidence>
<organism evidence="2 3">
    <name type="scientific">Pelagivirga sediminicola</name>
    <dbReference type="NCBI Taxonomy" id="2170575"/>
    <lineage>
        <taxon>Bacteria</taxon>
        <taxon>Pseudomonadati</taxon>
        <taxon>Pseudomonadota</taxon>
        <taxon>Alphaproteobacteria</taxon>
        <taxon>Rhodobacterales</taxon>
        <taxon>Paracoccaceae</taxon>
        <taxon>Pelagivirga</taxon>
    </lineage>
</organism>
<feature type="transmembrane region" description="Helical" evidence="1">
    <location>
        <begin position="151"/>
        <end position="172"/>
    </location>
</feature>
<protein>
    <recommendedName>
        <fullName evidence="4">HdeD family acid-resistance protein</fullName>
    </recommendedName>
</protein>
<dbReference type="Proteomes" id="UP000244446">
    <property type="component" value="Unassembled WGS sequence"/>
</dbReference>
<comment type="caution">
    <text evidence="2">The sequence shown here is derived from an EMBL/GenBank/DDBJ whole genome shotgun (WGS) entry which is preliminary data.</text>
</comment>
<keyword evidence="3" id="KW-1185">Reference proteome</keyword>
<dbReference type="OrthoDB" id="193343at2"/>
<dbReference type="AlphaFoldDB" id="A0A2T7G3I5"/>